<evidence type="ECO:0000313" key="1">
    <source>
        <dbReference type="RefSeq" id="XP_013181000.1"/>
    </source>
</evidence>
<name>A0AAJ7EKJ7_PAPXU</name>
<gene>
    <name evidence="1" type="primary">LOC106127467</name>
</gene>
<protein>
    <submittedName>
        <fullName evidence="1">Uncharacterized protein LOC106127467</fullName>
    </submittedName>
</protein>
<sequence>MQESVIERYLSGGRTSRDLVKLESEAMVDHTNRTLEAVSSWGQANLVRFNATKTQTCLFTAKRSEFTLAPTFQNVSLEFNDCLQLLGVQISSNLNFGQFIESKAMVAARKLGILSKVRRYFTPGQLLTLYKAQIRPCMEYFCHIWAGAAKYQLAALDSVEKRVKKLIGDQDLNLVSLEHRRKVARLSVFYRLHFGECAQELHELIPPSPFYHRTFRHTAGIHPFVVEF</sequence>
<dbReference type="RefSeq" id="XP_013181000.1">
    <property type="nucleotide sequence ID" value="XM_013325546.1"/>
</dbReference>
<dbReference type="GeneID" id="106127467"/>
<reference evidence="1" key="1">
    <citation type="submission" date="2025-08" db="UniProtKB">
        <authorList>
            <consortium name="RefSeq"/>
        </authorList>
    </citation>
    <scope>IDENTIFICATION</scope>
</reference>
<dbReference type="AlphaFoldDB" id="A0AAJ7EKJ7"/>
<organism evidence="1">
    <name type="scientific">Papilio xuthus</name>
    <name type="common">Asian swallowtail butterfly</name>
    <dbReference type="NCBI Taxonomy" id="66420"/>
    <lineage>
        <taxon>Eukaryota</taxon>
        <taxon>Metazoa</taxon>
        <taxon>Ecdysozoa</taxon>
        <taxon>Arthropoda</taxon>
        <taxon>Hexapoda</taxon>
        <taxon>Insecta</taxon>
        <taxon>Pterygota</taxon>
        <taxon>Neoptera</taxon>
        <taxon>Endopterygota</taxon>
        <taxon>Lepidoptera</taxon>
        <taxon>Glossata</taxon>
        <taxon>Ditrysia</taxon>
        <taxon>Papilionoidea</taxon>
        <taxon>Papilionidae</taxon>
        <taxon>Papilioninae</taxon>
        <taxon>Papilio</taxon>
    </lineage>
</organism>
<dbReference type="Proteomes" id="UP000694872">
    <property type="component" value="Unplaced"/>
</dbReference>
<accession>A0AAJ7EKJ7</accession>
<dbReference type="KEGG" id="pxu:106127467"/>
<proteinExistence type="predicted"/>